<name>A0A409YRQ2_9AGAR</name>
<feature type="region of interest" description="Disordered" evidence="1">
    <location>
        <begin position="136"/>
        <end position="167"/>
    </location>
</feature>
<dbReference type="Proteomes" id="UP000284706">
    <property type="component" value="Unassembled WGS sequence"/>
</dbReference>
<dbReference type="InParanoid" id="A0A409YRQ2"/>
<feature type="region of interest" description="Disordered" evidence="1">
    <location>
        <begin position="58"/>
        <end position="102"/>
    </location>
</feature>
<comment type="caution">
    <text evidence="2">The sequence shown here is derived from an EMBL/GenBank/DDBJ whole genome shotgun (WGS) entry which is preliminary data.</text>
</comment>
<evidence type="ECO:0000256" key="1">
    <source>
        <dbReference type="SAM" id="MobiDB-lite"/>
    </source>
</evidence>
<dbReference type="AlphaFoldDB" id="A0A409YRQ2"/>
<accession>A0A409YRQ2</accession>
<sequence>MSTVYSSICQLQTLPARILALVHGARSPPQVSALEYFNVNIRSLRPLTLKFARTEWNQANMKTGTNPPSSPAVKASRAREPQVAASATSLAQDDRLDGSQRAHRGRYSLELDGREDREERVTTAWLRNRARMELSGSITHPLSESAQDSSCRTSSTTSPFPDTASTSTSTLLRLFGTSSLTTASKSLKSTLVFMPSLKGSIDIITSTSITLQIPPKTTSGDFARIAKALRDLPPSESNTPSISRAIRPATQKHCSRSQHPNSVILACSNVRIISDASASHQVSCLETPEVCRQSYDIYQRRIYLLAPWLLTLSSPDSDVNPNPGRPLHAFKHRMPKSLRPPKIIRFKQAGTDCGFRPTAQLRILTACSLHGPSRAICKARYVHLCLLRRAAALQRTPSPHFHVSEPCNTFNLPRPSQHASAANRTIVTTSFVPMRPRQALLPAQFASQRPLLVPRHAVAAHSLASARRTEVWSLLARRNHGDWVVVMELWGNDSRLPHPAFHGRGLLRVIFLSNPDAFTPQGAQAGGSSDCVVSRPISSMRDHDVATLLEVFVRQMVAAASAEVLRNRFWVVKK</sequence>
<keyword evidence="3" id="KW-1185">Reference proteome</keyword>
<feature type="compositionally biased region" description="Polar residues" evidence="1">
    <location>
        <begin position="58"/>
        <end position="67"/>
    </location>
</feature>
<reference evidence="2 3" key="1">
    <citation type="journal article" date="2018" name="Evol. Lett.">
        <title>Horizontal gene cluster transfer increased hallucinogenic mushroom diversity.</title>
        <authorList>
            <person name="Reynolds H.T."/>
            <person name="Vijayakumar V."/>
            <person name="Gluck-Thaler E."/>
            <person name="Korotkin H.B."/>
            <person name="Matheny P.B."/>
            <person name="Slot J.C."/>
        </authorList>
    </citation>
    <scope>NUCLEOTIDE SEQUENCE [LARGE SCALE GENOMIC DNA]</scope>
    <source>
        <strain evidence="2 3">SRW20</strain>
    </source>
</reference>
<feature type="compositionally biased region" description="Polar residues" evidence="1">
    <location>
        <begin position="136"/>
        <end position="160"/>
    </location>
</feature>
<proteinExistence type="predicted"/>
<evidence type="ECO:0000313" key="2">
    <source>
        <dbReference type="EMBL" id="PPR05672.1"/>
    </source>
</evidence>
<evidence type="ECO:0000313" key="3">
    <source>
        <dbReference type="Proteomes" id="UP000284706"/>
    </source>
</evidence>
<gene>
    <name evidence="2" type="ORF">CVT26_009245</name>
</gene>
<dbReference type="EMBL" id="NHYE01000448">
    <property type="protein sequence ID" value="PPR05672.1"/>
    <property type="molecule type" value="Genomic_DNA"/>
</dbReference>
<organism evidence="2 3">
    <name type="scientific">Gymnopilus dilepis</name>
    <dbReference type="NCBI Taxonomy" id="231916"/>
    <lineage>
        <taxon>Eukaryota</taxon>
        <taxon>Fungi</taxon>
        <taxon>Dikarya</taxon>
        <taxon>Basidiomycota</taxon>
        <taxon>Agaricomycotina</taxon>
        <taxon>Agaricomycetes</taxon>
        <taxon>Agaricomycetidae</taxon>
        <taxon>Agaricales</taxon>
        <taxon>Agaricineae</taxon>
        <taxon>Hymenogastraceae</taxon>
        <taxon>Gymnopilus</taxon>
    </lineage>
</organism>
<protein>
    <submittedName>
        <fullName evidence="2">Uncharacterized protein</fullName>
    </submittedName>
</protein>